<comment type="subcellular location">
    <subcellularLocation>
        <location evidence="1">Membrane</location>
        <topology evidence="1">Multi-pass membrane protein</topology>
    </subcellularLocation>
</comment>
<dbReference type="EMBL" id="VRMN01000005">
    <property type="protein sequence ID" value="KAA8494223.1"/>
    <property type="molecule type" value="Genomic_DNA"/>
</dbReference>
<evidence type="ECO:0000256" key="3">
    <source>
        <dbReference type="ARBA" id="ARBA00022989"/>
    </source>
</evidence>
<comment type="caution">
    <text evidence="7">The sequence shown here is derived from an EMBL/GenBank/DDBJ whole genome shotgun (WGS) entry which is preliminary data.</text>
</comment>
<dbReference type="AlphaFoldDB" id="A0A5J4YTY1"/>
<evidence type="ECO:0000256" key="5">
    <source>
        <dbReference type="SAM" id="Phobius"/>
    </source>
</evidence>
<dbReference type="Pfam" id="PF04241">
    <property type="entry name" value="DUF423"/>
    <property type="match status" value="1"/>
</dbReference>
<accession>A0A5J4YTY1</accession>
<organism evidence="7 8">
    <name type="scientific">Porphyridium purpureum</name>
    <name type="common">Red alga</name>
    <name type="synonym">Porphyridium cruentum</name>
    <dbReference type="NCBI Taxonomy" id="35688"/>
    <lineage>
        <taxon>Eukaryota</taxon>
        <taxon>Rhodophyta</taxon>
        <taxon>Bangiophyceae</taxon>
        <taxon>Porphyridiales</taxon>
        <taxon>Porphyridiaceae</taxon>
        <taxon>Porphyridium</taxon>
    </lineage>
</organism>
<keyword evidence="8" id="KW-1185">Reference proteome</keyword>
<keyword evidence="4 5" id="KW-0472">Membrane</keyword>
<dbReference type="Proteomes" id="UP000324585">
    <property type="component" value="Unassembled WGS sequence"/>
</dbReference>
<feature type="transmembrane region" description="Helical" evidence="5">
    <location>
        <begin position="84"/>
        <end position="102"/>
    </location>
</feature>
<evidence type="ECO:0000313" key="7">
    <source>
        <dbReference type="EMBL" id="KAA8494223.1"/>
    </source>
</evidence>
<protein>
    <submittedName>
        <fullName evidence="7">Transmembrane protein</fullName>
    </submittedName>
</protein>
<sequence length="128" mass="13160">MASKAVLRVGALLGVTSVAAGAYGSHMLEAHYQADMPGRLDDDDVKRWKSVYDTGFKMHMFGAASTMALAGCTSVMARPTLAPALLCVGTVVFSGSCYAAAYKADRNLGAGAPFGGTAMMMGCLAALL</sequence>
<evidence type="ECO:0000313" key="8">
    <source>
        <dbReference type="Proteomes" id="UP000324585"/>
    </source>
</evidence>
<keyword evidence="3 5" id="KW-1133">Transmembrane helix</keyword>
<evidence type="ECO:0000256" key="2">
    <source>
        <dbReference type="ARBA" id="ARBA00022692"/>
    </source>
</evidence>
<dbReference type="PANTHER" id="PTHR43461">
    <property type="entry name" value="TRANSMEMBRANE PROTEIN 256"/>
    <property type="match status" value="1"/>
</dbReference>
<keyword evidence="6" id="KW-0732">Signal</keyword>
<feature type="signal peptide" evidence="6">
    <location>
        <begin position="1"/>
        <end position="21"/>
    </location>
</feature>
<dbReference type="GO" id="GO:0016020">
    <property type="term" value="C:membrane"/>
    <property type="evidence" value="ECO:0007669"/>
    <property type="project" value="UniProtKB-SubCell"/>
</dbReference>
<evidence type="ECO:0000256" key="6">
    <source>
        <dbReference type="SAM" id="SignalP"/>
    </source>
</evidence>
<dbReference type="PANTHER" id="PTHR43461:SF1">
    <property type="entry name" value="TRANSMEMBRANE PROTEIN 256"/>
    <property type="match status" value="1"/>
</dbReference>
<dbReference type="InterPro" id="IPR006696">
    <property type="entry name" value="DUF423"/>
</dbReference>
<dbReference type="OrthoDB" id="269173at2759"/>
<gene>
    <name evidence="7" type="ORF">FVE85_4198</name>
</gene>
<proteinExistence type="predicted"/>
<reference evidence="8" key="1">
    <citation type="journal article" date="2019" name="Nat. Commun.">
        <title>Expansion of phycobilisome linker gene families in mesophilic red algae.</title>
        <authorList>
            <person name="Lee J."/>
            <person name="Kim D."/>
            <person name="Bhattacharya D."/>
            <person name="Yoon H.S."/>
        </authorList>
    </citation>
    <scope>NUCLEOTIDE SEQUENCE [LARGE SCALE GENOMIC DNA]</scope>
    <source>
        <strain evidence="8">CCMP 1328</strain>
    </source>
</reference>
<feature type="chain" id="PRO_5023807308" evidence="6">
    <location>
        <begin position="22"/>
        <end position="128"/>
    </location>
</feature>
<evidence type="ECO:0000256" key="4">
    <source>
        <dbReference type="ARBA" id="ARBA00023136"/>
    </source>
</evidence>
<keyword evidence="2 5" id="KW-0812">Transmembrane</keyword>
<name>A0A5J4YTY1_PORPP</name>
<evidence type="ECO:0000256" key="1">
    <source>
        <dbReference type="ARBA" id="ARBA00004141"/>
    </source>
</evidence>